<evidence type="ECO:0000313" key="1">
    <source>
        <dbReference type="EMBL" id="KAI6652690.1"/>
    </source>
</evidence>
<keyword evidence="2" id="KW-1185">Reference proteome</keyword>
<evidence type="ECO:0000313" key="2">
    <source>
        <dbReference type="Proteomes" id="UP001165289"/>
    </source>
</evidence>
<proteinExistence type="predicted"/>
<gene>
    <name evidence="1" type="ORF">LOD99_4473</name>
</gene>
<reference evidence="1 2" key="1">
    <citation type="journal article" date="2023" name="BMC Biol.">
        <title>The compact genome of the sponge Oopsacas minuta (Hexactinellida) is lacking key metazoan core genes.</title>
        <authorList>
            <person name="Santini S."/>
            <person name="Schenkelaars Q."/>
            <person name="Jourda C."/>
            <person name="Duchesne M."/>
            <person name="Belahbib H."/>
            <person name="Rocher C."/>
            <person name="Selva M."/>
            <person name="Riesgo A."/>
            <person name="Vervoort M."/>
            <person name="Leys S.P."/>
            <person name="Kodjabachian L."/>
            <person name="Le Bivic A."/>
            <person name="Borchiellini C."/>
            <person name="Claverie J.M."/>
            <person name="Renard E."/>
        </authorList>
    </citation>
    <scope>NUCLEOTIDE SEQUENCE [LARGE SCALE GENOMIC DNA]</scope>
    <source>
        <strain evidence="1">SPO-2</strain>
    </source>
</reference>
<dbReference type="EMBL" id="JAKMXF010000298">
    <property type="protein sequence ID" value="KAI6652690.1"/>
    <property type="molecule type" value="Genomic_DNA"/>
</dbReference>
<dbReference type="AlphaFoldDB" id="A0AAV7JWJ2"/>
<dbReference type="Proteomes" id="UP001165289">
    <property type="component" value="Unassembled WGS sequence"/>
</dbReference>
<comment type="caution">
    <text evidence="1">The sequence shown here is derived from an EMBL/GenBank/DDBJ whole genome shotgun (WGS) entry which is preliminary data.</text>
</comment>
<accession>A0AAV7JWJ2</accession>
<protein>
    <submittedName>
        <fullName evidence="1">Uncharacterized protein</fullName>
    </submittedName>
</protein>
<sequence length="122" mass="12386">MPIGKLTPSAGKGADYTAGSINIDHVKQATGKAGRSEKLGIQRSSASHSYGAGAVSIKSATGIPKVGTNKGYALSPDSGKSSFGPGAISVEQAINAPKPKSEALSKVDKTVEVDFSRKRVAT</sequence>
<organism evidence="1 2">
    <name type="scientific">Oopsacas minuta</name>
    <dbReference type="NCBI Taxonomy" id="111878"/>
    <lineage>
        <taxon>Eukaryota</taxon>
        <taxon>Metazoa</taxon>
        <taxon>Porifera</taxon>
        <taxon>Hexactinellida</taxon>
        <taxon>Hexasterophora</taxon>
        <taxon>Lyssacinosida</taxon>
        <taxon>Leucopsacidae</taxon>
        <taxon>Oopsacas</taxon>
    </lineage>
</organism>
<name>A0AAV7JWJ2_9METZ</name>